<protein>
    <submittedName>
        <fullName evidence="1">Uncharacterized protein</fullName>
    </submittedName>
</protein>
<dbReference type="AlphaFoldDB" id="D6PJG8"/>
<evidence type="ECO:0000313" key="1">
    <source>
        <dbReference type="EMBL" id="ADD95869.1"/>
    </source>
</evidence>
<reference evidence="1" key="1">
    <citation type="journal article" date="2010" name="ISME J.">
        <title>Metagenome of the Mediterranean deep chlorophyll maximum studied by direct and fosmid library 454 pyrosequencing.</title>
        <authorList>
            <person name="Ghai R."/>
            <person name="Martin-Cuadrado A.B."/>
            <person name="Molto A.G."/>
            <person name="Heredia I.G."/>
            <person name="Cabrera R."/>
            <person name="Martin J."/>
            <person name="Verdu M."/>
            <person name="Deschamps P."/>
            <person name="Moreira D."/>
            <person name="Lopez-Garcia P."/>
            <person name="Mira A."/>
            <person name="Rodriguez-Valera F."/>
        </authorList>
    </citation>
    <scope>NUCLEOTIDE SEQUENCE</scope>
</reference>
<organism evidence="1">
    <name type="scientific">uncultured organism MedDCM-OCT-S12-C74</name>
    <dbReference type="NCBI Taxonomy" id="743667"/>
    <lineage>
        <taxon>unclassified sequences</taxon>
        <taxon>environmental samples</taxon>
    </lineage>
</organism>
<proteinExistence type="predicted"/>
<accession>D6PJG8</accession>
<name>D6PJG8_9ZZZZ</name>
<dbReference type="EMBL" id="GU943107">
    <property type="protein sequence ID" value="ADD95869.1"/>
    <property type="molecule type" value="Genomic_DNA"/>
</dbReference>
<sequence>MINVNTVYKSVLSILNKEQRGYLTPDEFNKLAKQAQLNLLEIAFAEYNKFLSMDTLGRINAGYADLPEKIKEKIEVFYKTSSLSNSRLPNDVFKLIDLNMLNKTVSLEEIDKNELTYILSSPLTAPSKEFPVYYKTTTSLGQTSIVVQPTTTDTISVDYIKIPTEPRFGYTINSTYGTNIYDSNTYVADGLIIASDGLTTRTTISSGATNGTYTGTVGTTSGFTGSGTGTIVVTVAGNAVTNVEVTGSGAGHAVGGTITVASSVIGGSANLVITIGANDLYSGNTTQGSTNFDLHPSEESTLILSILGFAGVVIKSTDITTLVGKALQTQSAIKAQ</sequence>